<keyword evidence="4" id="KW-1185">Reference proteome</keyword>
<dbReference type="InterPro" id="IPR004360">
    <property type="entry name" value="Glyas_Fos-R_dOase_dom"/>
</dbReference>
<dbReference type="EMBL" id="BOVK01000023">
    <property type="protein sequence ID" value="GIQ69073.1"/>
    <property type="molecule type" value="Genomic_DNA"/>
</dbReference>
<organism evidence="3 4">
    <name type="scientific">Xylanibacillus composti</name>
    <dbReference type="NCBI Taxonomy" id="1572762"/>
    <lineage>
        <taxon>Bacteria</taxon>
        <taxon>Bacillati</taxon>
        <taxon>Bacillota</taxon>
        <taxon>Bacilli</taxon>
        <taxon>Bacillales</taxon>
        <taxon>Paenibacillaceae</taxon>
        <taxon>Xylanibacillus</taxon>
    </lineage>
</organism>
<accession>A0A8J4H196</accession>
<comment type="caution">
    <text evidence="3">The sequence shown here is derived from an EMBL/GenBank/DDBJ whole genome shotgun (WGS) entry which is preliminary data.</text>
</comment>
<dbReference type="SUPFAM" id="SSF54593">
    <property type="entry name" value="Glyoxalase/Bleomycin resistance protein/Dihydroxybiphenyl dioxygenase"/>
    <property type="match status" value="1"/>
</dbReference>
<evidence type="ECO:0000259" key="2">
    <source>
        <dbReference type="PROSITE" id="PS51819"/>
    </source>
</evidence>
<name>A0A8J4H196_9BACL</name>
<evidence type="ECO:0000313" key="3">
    <source>
        <dbReference type="EMBL" id="GIQ69073.1"/>
    </source>
</evidence>
<dbReference type="GO" id="GO:0016829">
    <property type="term" value="F:lyase activity"/>
    <property type="evidence" value="ECO:0007669"/>
    <property type="project" value="UniProtKB-KW"/>
</dbReference>
<dbReference type="Gene3D" id="3.10.180.10">
    <property type="entry name" value="2,3-Dihydroxybiphenyl 1,2-Dioxygenase, domain 1"/>
    <property type="match status" value="1"/>
</dbReference>
<sequence length="145" mass="16181">MKTGHVGLNVTNLEKSLSFYTNIFELETIRECYEEGKKFAFLGHNGNVTLTLWEQSQTEFSKSHSGLHHLAFEADSIEIVQSMEQKLVNMGVKMIYQGIVAHEEGSNSGGIFFIDPDGIRLEIYAPLVMGTHDHSHTDGPACGFF</sequence>
<keyword evidence="1" id="KW-0479">Metal-binding</keyword>
<dbReference type="Proteomes" id="UP000677918">
    <property type="component" value="Unassembled WGS sequence"/>
</dbReference>
<reference evidence="3" key="1">
    <citation type="submission" date="2021-04" db="EMBL/GenBank/DDBJ databases">
        <title>Draft genome sequence of Xylanibacillus composti strain K13.</title>
        <authorList>
            <person name="Uke A."/>
            <person name="Chhe C."/>
            <person name="Baramee S."/>
            <person name="Kosugi A."/>
        </authorList>
    </citation>
    <scope>NUCLEOTIDE SEQUENCE</scope>
    <source>
        <strain evidence="3">K13</strain>
    </source>
</reference>
<dbReference type="CDD" id="cd06587">
    <property type="entry name" value="VOC"/>
    <property type="match status" value="1"/>
</dbReference>
<keyword evidence="3" id="KW-0456">Lyase</keyword>
<dbReference type="PANTHER" id="PTHR36113">
    <property type="entry name" value="LYASE, PUTATIVE-RELATED-RELATED"/>
    <property type="match status" value="1"/>
</dbReference>
<proteinExistence type="predicted"/>
<dbReference type="PANTHER" id="PTHR36113:SF6">
    <property type="entry name" value="FOSFOMYCIN RESISTANCE PROTEIN FOSX"/>
    <property type="match status" value="1"/>
</dbReference>
<evidence type="ECO:0000256" key="1">
    <source>
        <dbReference type="ARBA" id="ARBA00022723"/>
    </source>
</evidence>
<gene>
    <name evidence="3" type="ORF">XYCOK13_18970</name>
</gene>
<dbReference type="GO" id="GO:0046872">
    <property type="term" value="F:metal ion binding"/>
    <property type="evidence" value="ECO:0007669"/>
    <property type="project" value="UniProtKB-KW"/>
</dbReference>
<dbReference type="InterPro" id="IPR029068">
    <property type="entry name" value="Glyas_Bleomycin-R_OHBP_Dase"/>
</dbReference>
<dbReference type="RefSeq" id="WP_213411879.1">
    <property type="nucleotide sequence ID" value="NZ_BOVK01000023.1"/>
</dbReference>
<dbReference type="Pfam" id="PF00903">
    <property type="entry name" value="Glyoxalase"/>
    <property type="match status" value="1"/>
</dbReference>
<feature type="domain" description="VOC" evidence="2">
    <location>
        <begin position="2"/>
        <end position="126"/>
    </location>
</feature>
<evidence type="ECO:0000313" key="4">
    <source>
        <dbReference type="Proteomes" id="UP000677918"/>
    </source>
</evidence>
<protein>
    <submittedName>
        <fullName evidence="3">Lactoylglutathione lyase</fullName>
    </submittedName>
</protein>
<dbReference type="AlphaFoldDB" id="A0A8J4H196"/>
<dbReference type="PROSITE" id="PS51819">
    <property type="entry name" value="VOC"/>
    <property type="match status" value="1"/>
</dbReference>
<dbReference type="InterPro" id="IPR051332">
    <property type="entry name" value="Fosfomycin_Res_Enzymes"/>
</dbReference>
<dbReference type="InterPro" id="IPR037523">
    <property type="entry name" value="VOC_core"/>
</dbReference>